<organism evidence="1">
    <name type="scientific">Arundo donax</name>
    <name type="common">Giant reed</name>
    <name type="synonym">Donax arundinaceus</name>
    <dbReference type="NCBI Taxonomy" id="35708"/>
    <lineage>
        <taxon>Eukaryota</taxon>
        <taxon>Viridiplantae</taxon>
        <taxon>Streptophyta</taxon>
        <taxon>Embryophyta</taxon>
        <taxon>Tracheophyta</taxon>
        <taxon>Spermatophyta</taxon>
        <taxon>Magnoliopsida</taxon>
        <taxon>Liliopsida</taxon>
        <taxon>Poales</taxon>
        <taxon>Poaceae</taxon>
        <taxon>PACMAD clade</taxon>
        <taxon>Arundinoideae</taxon>
        <taxon>Arundineae</taxon>
        <taxon>Arundo</taxon>
    </lineage>
</organism>
<dbReference type="EMBL" id="GBRH01271341">
    <property type="protein sequence ID" value="JAD26554.1"/>
    <property type="molecule type" value="Transcribed_RNA"/>
</dbReference>
<reference evidence="1" key="2">
    <citation type="journal article" date="2015" name="Data Brief">
        <title>Shoot transcriptome of the giant reed, Arundo donax.</title>
        <authorList>
            <person name="Barrero R.A."/>
            <person name="Guerrero F.D."/>
            <person name="Moolhuijzen P."/>
            <person name="Goolsby J.A."/>
            <person name="Tidwell J."/>
            <person name="Bellgard S.E."/>
            <person name="Bellgard M.I."/>
        </authorList>
    </citation>
    <scope>NUCLEOTIDE SEQUENCE</scope>
    <source>
        <tissue evidence="1">Shoot tissue taken approximately 20 cm above the soil surface</tissue>
    </source>
</reference>
<proteinExistence type="predicted"/>
<evidence type="ECO:0000313" key="1">
    <source>
        <dbReference type="EMBL" id="JAD26554.1"/>
    </source>
</evidence>
<reference evidence="1" key="1">
    <citation type="submission" date="2014-09" db="EMBL/GenBank/DDBJ databases">
        <authorList>
            <person name="Magalhaes I.L.F."/>
            <person name="Oliveira U."/>
            <person name="Santos F.R."/>
            <person name="Vidigal T.H.D.A."/>
            <person name="Brescovit A.D."/>
            <person name="Santos A.J."/>
        </authorList>
    </citation>
    <scope>NUCLEOTIDE SEQUENCE</scope>
    <source>
        <tissue evidence="1">Shoot tissue taken approximately 20 cm above the soil surface</tissue>
    </source>
</reference>
<name>A0A0A8YJ56_ARUDO</name>
<dbReference type="AlphaFoldDB" id="A0A0A8YJ56"/>
<protein>
    <submittedName>
        <fullName evidence="1">Uncharacterized protein</fullName>
    </submittedName>
</protein>
<accession>A0A0A8YJ56</accession>
<sequence length="17" mass="2132">MGLVILNSWFHWKHISY</sequence>